<dbReference type="GO" id="GO:0032259">
    <property type="term" value="P:methylation"/>
    <property type="evidence" value="ECO:0007669"/>
    <property type="project" value="UniProtKB-KW"/>
</dbReference>
<dbReference type="EMBL" id="JQ245707">
    <property type="protein sequence ID" value="AEZ65729.1"/>
    <property type="molecule type" value="Genomic_DNA"/>
</dbReference>
<dbReference type="RefSeq" id="YP_007006143.1">
    <property type="nucleotide sequence ID" value="NC_019516.2"/>
</dbReference>
<dbReference type="InterPro" id="IPR001525">
    <property type="entry name" value="C5_MeTfrase"/>
</dbReference>
<keyword evidence="2" id="KW-0808">Transferase</keyword>
<keyword evidence="1" id="KW-0489">Methyltransferase</keyword>
<evidence type="ECO:0000313" key="4">
    <source>
        <dbReference type="Proteomes" id="UP000007178"/>
    </source>
</evidence>
<sequence length="405" mass="45713">MSSYSHGHIIPLVGGSVVGTTNALGRDPEWIASWSDTFGLNDSYCLKFFSEIPFFNIDEGAYPKKYVDIVTSLPPCAGLSMANTTSGDSANNPRGCSAPSNMHMINASEYAMNTIKPKAIMVENAPTLFSKMGEEFAERINGLAQKHDYTMSLVKTSTIKHGVPQERTRSFFFLWKGKKVPLLQPINKDYKQFHRFIKEGEFAPSPLVNTKGTKPSEDPLWQFIQEKYRGSTTQDILSIVAAKKMVSVWEVIYNSGWLDEACVTVRDERTNRWLNYTREKKAAGKNIMDGSMKLAWHRTQSLMWKTLPMLMHPYEDRWLNTSEALGMMGFPYEFNKKVQVDSKNSNVICQNVPACTAGDWISEVAAALDGDRDWIEPDFKDEGTPKILRQSNVVSKKTMEPIWGV</sequence>
<evidence type="ECO:0000313" key="3">
    <source>
        <dbReference type="EMBL" id="AEZ65729.1"/>
    </source>
</evidence>
<evidence type="ECO:0000256" key="1">
    <source>
        <dbReference type="ARBA" id="ARBA00022603"/>
    </source>
</evidence>
<dbReference type="GO" id="GO:0008168">
    <property type="term" value="F:methyltransferase activity"/>
    <property type="evidence" value="ECO:0007669"/>
    <property type="project" value="UniProtKB-KW"/>
</dbReference>
<dbReference type="GeneID" id="14013936"/>
<dbReference type="Gene3D" id="3.90.120.10">
    <property type="entry name" value="DNA Methylase, subunit A, domain 2"/>
    <property type="match status" value="1"/>
</dbReference>
<evidence type="ECO:0000256" key="2">
    <source>
        <dbReference type="ARBA" id="ARBA00022679"/>
    </source>
</evidence>
<protein>
    <submittedName>
        <fullName evidence="3">Uncharacterized protein</fullName>
    </submittedName>
</protein>
<accession>H6WG05</accession>
<reference evidence="3 4" key="1">
    <citation type="journal article" date="2012" name="Proc. Natl. Acad. Sci. U.S.A.">
        <title>A novel lineage of myoviruses infecting cyanobacteria is widespread in the oceans.</title>
        <authorList>
            <person name="Sabehi G."/>
            <person name="Shaulov L."/>
            <person name="Silver D.H."/>
            <person name="Yanai I."/>
            <person name="Harel A."/>
            <person name="Lindell D."/>
        </authorList>
    </citation>
    <scope>NUCLEOTIDE SEQUENCE [LARGE SCALE GENOMIC DNA]</scope>
</reference>
<dbReference type="Pfam" id="PF00145">
    <property type="entry name" value="DNA_methylase"/>
    <property type="match status" value="1"/>
</dbReference>
<dbReference type="InterPro" id="IPR029063">
    <property type="entry name" value="SAM-dependent_MTases_sf"/>
</dbReference>
<keyword evidence="4" id="KW-1185">Reference proteome</keyword>
<dbReference type="KEGG" id="vg:14013936"/>
<proteinExistence type="predicted"/>
<dbReference type="Proteomes" id="UP000007178">
    <property type="component" value="Segment"/>
</dbReference>
<name>H6WG05_9CAUD</name>
<dbReference type="Gene3D" id="3.40.50.150">
    <property type="entry name" value="Vaccinia Virus protein VP39"/>
    <property type="match status" value="1"/>
</dbReference>
<organism evidence="3 4">
    <name type="scientific">Cyanophage S-TIM5</name>
    <dbReference type="NCBI Taxonomy" id="1137745"/>
    <lineage>
        <taxon>Viruses</taxon>
        <taxon>Duplodnaviria</taxon>
        <taxon>Heunggongvirae</taxon>
        <taxon>Uroviricota</taxon>
        <taxon>Caudoviricetes</taxon>
        <taxon>Aurunvirus</taxon>
        <taxon>Aurunvirus STIM5</taxon>
    </lineage>
</organism>
<dbReference type="SUPFAM" id="SSF53335">
    <property type="entry name" value="S-adenosyl-L-methionine-dependent methyltransferases"/>
    <property type="match status" value="1"/>
</dbReference>